<reference evidence="2" key="1">
    <citation type="submission" date="2021-01" db="EMBL/GenBank/DDBJ databases">
        <title>Phytophthora aleatoria, a newly-described species from Pinus radiata is distinct from Phytophthora cactorum isolates based on comparative genomics.</title>
        <authorList>
            <person name="Mcdougal R."/>
            <person name="Panda P."/>
            <person name="Williams N."/>
            <person name="Studholme D.J."/>
        </authorList>
    </citation>
    <scope>NUCLEOTIDE SEQUENCE</scope>
    <source>
        <strain evidence="2">NZFS 3830</strain>
    </source>
</reference>
<accession>A0A8T1TV92</accession>
<dbReference type="EMBL" id="JAENGZ010001533">
    <property type="protein sequence ID" value="KAG6947539.1"/>
    <property type="molecule type" value="Genomic_DNA"/>
</dbReference>
<gene>
    <name evidence="2" type="ORF">JG687_00016040</name>
</gene>
<evidence type="ECO:0000313" key="2">
    <source>
        <dbReference type="EMBL" id="KAG6947539.1"/>
    </source>
</evidence>
<keyword evidence="1" id="KW-1133">Transmembrane helix</keyword>
<name>A0A8T1TV92_9STRA</name>
<keyword evidence="1" id="KW-0472">Membrane</keyword>
<keyword evidence="1" id="KW-0812">Transmembrane</keyword>
<feature type="transmembrane region" description="Helical" evidence="1">
    <location>
        <begin position="224"/>
        <end position="245"/>
    </location>
</feature>
<dbReference type="OrthoDB" id="121465at2759"/>
<evidence type="ECO:0000313" key="3">
    <source>
        <dbReference type="Proteomes" id="UP000688947"/>
    </source>
</evidence>
<dbReference type="VEuPathDB" id="FungiDB:PC110_g14536"/>
<sequence length="356" mass="40696">MRSPRVTFGQRYPSTTTQTQYGGAQDALMAHQRSFETLGYSVTLYQLKETGHRNLLWWGWAKTDLRTCLPCSRSGRVGPDRTKAESCLSDSALAHILIDITSSSWMPRMWVGNLTNGVWLELYQNHRIRDLDVDILLELIACTFRPTDSSRADYSSTALPPVTPTTPWANGYGPRLSRSTDARRTRQLLSEVALRQCLACSWYPPLPGSRFPASFLTISSQFCFRIILLVLLSLLSQVFSLSSFLRMQFDTAQHRSISFSPCTTAFKPCIVTNSTQIHRDFAHFTVKFRNCFRLLLEQQFGLLGGFIFARRSNTPYQLMSTVLPSRSVLVCFNQHRVLWQQCCSWLPGHFVRRCEH</sequence>
<evidence type="ECO:0000256" key="1">
    <source>
        <dbReference type="SAM" id="Phobius"/>
    </source>
</evidence>
<dbReference type="AlphaFoldDB" id="A0A8T1TV92"/>
<comment type="caution">
    <text evidence="2">The sequence shown here is derived from an EMBL/GenBank/DDBJ whole genome shotgun (WGS) entry which is preliminary data.</text>
</comment>
<organism evidence="2 3">
    <name type="scientific">Phytophthora cactorum</name>
    <dbReference type="NCBI Taxonomy" id="29920"/>
    <lineage>
        <taxon>Eukaryota</taxon>
        <taxon>Sar</taxon>
        <taxon>Stramenopiles</taxon>
        <taxon>Oomycota</taxon>
        <taxon>Peronosporomycetes</taxon>
        <taxon>Peronosporales</taxon>
        <taxon>Peronosporaceae</taxon>
        <taxon>Phytophthora</taxon>
    </lineage>
</organism>
<dbReference type="Proteomes" id="UP000688947">
    <property type="component" value="Unassembled WGS sequence"/>
</dbReference>
<proteinExistence type="predicted"/>
<protein>
    <submittedName>
        <fullName evidence="2">Uncharacterized protein</fullName>
    </submittedName>
</protein>